<reference evidence="1" key="1">
    <citation type="journal article" date="2020" name="Nature">
        <title>Giant virus diversity and host interactions through global metagenomics.</title>
        <authorList>
            <person name="Schulz F."/>
            <person name="Roux S."/>
            <person name="Paez-Espino D."/>
            <person name="Jungbluth S."/>
            <person name="Walsh D.A."/>
            <person name="Denef V.J."/>
            <person name="McMahon K.D."/>
            <person name="Konstantinidis K.T."/>
            <person name="Eloe-Fadrosh E.A."/>
            <person name="Kyrpides N.C."/>
            <person name="Woyke T."/>
        </authorList>
    </citation>
    <scope>NUCLEOTIDE SEQUENCE</scope>
    <source>
        <strain evidence="1">GVMAG-M-3300023184-190</strain>
    </source>
</reference>
<proteinExistence type="predicted"/>
<dbReference type="AlphaFoldDB" id="A0A6C0I3I9"/>
<sequence length="110" mass="12410">MEFNRKTIFYVVLFVVLCGLVFRKLNLNEGITNYIEYNKNNPFPCIPGETYMQQKTSRNGRVLKHSAACSIDGNSFAQALVGYNNKTNISTYACFDGLTFSNDQDGCIKT</sequence>
<evidence type="ECO:0000313" key="1">
    <source>
        <dbReference type="EMBL" id="QHT87342.1"/>
    </source>
</evidence>
<dbReference type="EMBL" id="MN740087">
    <property type="protein sequence ID" value="QHT87342.1"/>
    <property type="molecule type" value="Genomic_DNA"/>
</dbReference>
<accession>A0A6C0I3I9</accession>
<protein>
    <submittedName>
        <fullName evidence="1">Uncharacterized protein</fullName>
    </submittedName>
</protein>
<name>A0A6C0I3I9_9ZZZZ</name>
<organism evidence="1">
    <name type="scientific">viral metagenome</name>
    <dbReference type="NCBI Taxonomy" id="1070528"/>
    <lineage>
        <taxon>unclassified sequences</taxon>
        <taxon>metagenomes</taxon>
        <taxon>organismal metagenomes</taxon>
    </lineage>
</organism>